<dbReference type="AlphaFoldDB" id="A0A8H7NLX0"/>
<dbReference type="EMBL" id="JADCTT010000002">
    <property type="protein sequence ID" value="KAF9758078.1"/>
    <property type="molecule type" value="Genomic_DNA"/>
</dbReference>
<evidence type="ECO:0000313" key="2">
    <source>
        <dbReference type="Proteomes" id="UP000616885"/>
    </source>
</evidence>
<dbReference type="SUPFAM" id="SSF82199">
    <property type="entry name" value="SET domain"/>
    <property type="match status" value="1"/>
</dbReference>
<comment type="caution">
    <text evidence="1">The sequence shown here is derived from an EMBL/GenBank/DDBJ whole genome shotgun (WGS) entry which is preliminary data.</text>
</comment>
<dbReference type="PANTHER" id="PTHR12350:SF19">
    <property type="entry name" value="SET DOMAIN-CONTAINING PROTEIN"/>
    <property type="match status" value="1"/>
</dbReference>
<dbReference type="InterPro" id="IPR046341">
    <property type="entry name" value="SET_dom_sf"/>
</dbReference>
<dbReference type="Proteomes" id="UP000616885">
    <property type="component" value="Unassembled WGS sequence"/>
</dbReference>
<dbReference type="PANTHER" id="PTHR12350">
    <property type="entry name" value="HISTONE-LYSINE N-METHYLTRANSFERASE-RELATED"/>
    <property type="match status" value="1"/>
</dbReference>
<protein>
    <recommendedName>
        <fullName evidence="3">SET domain-containing protein</fullName>
    </recommendedName>
</protein>
<evidence type="ECO:0000313" key="1">
    <source>
        <dbReference type="EMBL" id="KAF9758078.1"/>
    </source>
</evidence>
<dbReference type="InterPro" id="IPR053201">
    <property type="entry name" value="Flavunoidine_N-MTase"/>
</dbReference>
<reference evidence="1" key="1">
    <citation type="submission" date="2020-10" db="EMBL/GenBank/DDBJ databases">
        <title>High-Quality Genome Resource of Clonostachys rosea strain S41 by Oxford Nanopore Long-Read Sequencing.</title>
        <authorList>
            <person name="Wang H."/>
        </authorList>
    </citation>
    <scope>NUCLEOTIDE SEQUENCE</scope>
    <source>
        <strain evidence="1">S41</strain>
    </source>
</reference>
<evidence type="ECO:0008006" key="3">
    <source>
        <dbReference type="Google" id="ProtNLM"/>
    </source>
</evidence>
<organism evidence="1 2">
    <name type="scientific">Bionectria ochroleuca</name>
    <name type="common">Gliocladium roseum</name>
    <dbReference type="NCBI Taxonomy" id="29856"/>
    <lineage>
        <taxon>Eukaryota</taxon>
        <taxon>Fungi</taxon>
        <taxon>Dikarya</taxon>
        <taxon>Ascomycota</taxon>
        <taxon>Pezizomycotina</taxon>
        <taxon>Sordariomycetes</taxon>
        <taxon>Hypocreomycetidae</taxon>
        <taxon>Hypocreales</taxon>
        <taxon>Bionectriaceae</taxon>
        <taxon>Clonostachys</taxon>
    </lineage>
</organism>
<proteinExistence type="predicted"/>
<gene>
    <name evidence="1" type="ORF">IM811_009022</name>
</gene>
<accession>A0A8H7NLX0</accession>
<sequence>MAPLKPHWPQPSHPGIQEVVINEAEFTSKSLSKVSLPPFAVFSKFSFPPCSEAPEPTYATVQMGKDKHLNLNSDLLYINHSCDPSLIFDTTNFNILVGPNGLKPGDELTVSTKQLLTPDVLFPPRSHPSSSFTHPRNGAWPSPLSACAALPGAGAPLPGPET</sequence>
<name>A0A8H7NLX0_BIOOC</name>